<reference evidence="2 3" key="1">
    <citation type="journal article" date="2014" name="PLoS Genet.">
        <title>Hidden diversity in honey bee gut symbionts detected by single-cell genomics.</title>
        <authorList>
            <person name="Engel P."/>
            <person name="Stepanauskas R."/>
            <person name="Moran N."/>
        </authorList>
    </citation>
    <scope>NUCLEOTIDE SEQUENCE [LARGE SCALE GENOMIC DNA]</scope>
    <source>
        <strain evidence="2 3">SCGC AB-598-J21</strain>
    </source>
</reference>
<evidence type="ECO:0000313" key="3">
    <source>
        <dbReference type="Proteomes" id="UP000027644"/>
    </source>
</evidence>
<evidence type="ECO:0000256" key="1">
    <source>
        <dbReference type="PROSITE-ProRule" id="PRU00182"/>
    </source>
</evidence>
<keyword evidence="1" id="KW-0694">RNA-binding</keyword>
<dbReference type="Gene3D" id="3.10.290.10">
    <property type="entry name" value="RNA-binding S4 domain"/>
    <property type="match status" value="1"/>
</dbReference>
<gene>
    <name evidence="2" type="ORF">SASC598J21_021760</name>
</gene>
<dbReference type="EMBL" id="AVQL01000455">
    <property type="protein sequence ID" value="KEQ00063.1"/>
    <property type="molecule type" value="Genomic_DNA"/>
</dbReference>
<sequence>MKQQFDLAGHPHVALCDLLKLAGLAESGGRAKQLITEGKVLRNQQPETRKTAKIIAGDSIRLGDSEINVINSEL</sequence>
<dbReference type="Proteomes" id="UP000027644">
    <property type="component" value="Unassembled WGS sequence"/>
</dbReference>
<dbReference type="InterPro" id="IPR036986">
    <property type="entry name" value="S4_RNA-bd_sf"/>
</dbReference>
<dbReference type="AlphaFoldDB" id="A0A074V3P3"/>
<protein>
    <submittedName>
        <fullName evidence="2">Uncharacterized protein</fullName>
    </submittedName>
</protein>
<name>A0A074V3P3_9NEIS</name>
<evidence type="ECO:0000313" key="2">
    <source>
        <dbReference type="EMBL" id="KEQ00063.1"/>
    </source>
</evidence>
<dbReference type="SUPFAM" id="SSF55174">
    <property type="entry name" value="Alpha-L RNA-binding motif"/>
    <property type="match status" value="1"/>
</dbReference>
<dbReference type="CDD" id="cd00165">
    <property type="entry name" value="S4"/>
    <property type="match status" value="1"/>
</dbReference>
<dbReference type="GO" id="GO:0003723">
    <property type="term" value="F:RNA binding"/>
    <property type="evidence" value="ECO:0007669"/>
    <property type="project" value="UniProtKB-KW"/>
</dbReference>
<dbReference type="PROSITE" id="PS50889">
    <property type="entry name" value="S4"/>
    <property type="match status" value="1"/>
</dbReference>
<proteinExistence type="predicted"/>
<accession>A0A074V3P3</accession>
<dbReference type="Pfam" id="PF13275">
    <property type="entry name" value="S4_2"/>
    <property type="match status" value="1"/>
</dbReference>
<organism evidence="2 3">
    <name type="scientific">Snodgrassella alvi SCGC AB-598-J21</name>
    <dbReference type="NCBI Taxonomy" id="1385367"/>
    <lineage>
        <taxon>Bacteria</taxon>
        <taxon>Pseudomonadati</taxon>
        <taxon>Pseudomonadota</taxon>
        <taxon>Betaproteobacteria</taxon>
        <taxon>Neisseriales</taxon>
        <taxon>Neisseriaceae</taxon>
        <taxon>Snodgrassella</taxon>
    </lineage>
</organism>
<comment type="caution">
    <text evidence="2">The sequence shown here is derived from an EMBL/GenBank/DDBJ whole genome shotgun (WGS) entry which is preliminary data.</text>
</comment>